<keyword evidence="3" id="KW-0378">Hydrolase</keyword>
<dbReference type="GO" id="GO:0046872">
    <property type="term" value="F:metal ion binding"/>
    <property type="evidence" value="ECO:0007669"/>
    <property type="project" value="UniProtKB-KW"/>
</dbReference>
<dbReference type="PANTHER" id="PTHR42693">
    <property type="entry name" value="ARYLSULFATASE FAMILY MEMBER"/>
    <property type="match status" value="1"/>
</dbReference>
<dbReference type="CDD" id="cd16144">
    <property type="entry name" value="ARS_like"/>
    <property type="match status" value="1"/>
</dbReference>
<reference evidence="7 8" key="1">
    <citation type="journal article" date="2017" name="Front. Microbiol.">
        <title>Labilibaculum manganireducens gen. nov., sp. nov. and Labilibaculum filiforme sp. nov., Novel Bacteroidetes Isolated from Subsurface Sediments of the Baltic Sea.</title>
        <authorList>
            <person name="Vandieken V."/>
            <person name="Marshall I.P."/>
            <person name="Niemann H."/>
            <person name="Engelen B."/>
            <person name="Cypionka H."/>
        </authorList>
    </citation>
    <scope>NUCLEOTIDE SEQUENCE [LARGE SCALE GENOMIC DNA]</scope>
    <source>
        <strain evidence="7 8">59.16B</strain>
    </source>
</reference>
<feature type="chain" id="PRO_5014839823" evidence="5">
    <location>
        <begin position="20"/>
        <end position="460"/>
    </location>
</feature>
<proteinExistence type="inferred from homology"/>
<dbReference type="Gene3D" id="3.40.720.10">
    <property type="entry name" value="Alkaline Phosphatase, subunit A"/>
    <property type="match status" value="1"/>
</dbReference>
<name>A0A2N3HSJ5_9BACT</name>
<dbReference type="Pfam" id="PF00884">
    <property type="entry name" value="Sulfatase"/>
    <property type="match status" value="1"/>
</dbReference>
<accession>A0A2N3HSJ5</accession>
<dbReference type="Gene3D" id="3.30.1120.10">
    <property type="match status" value="1"/>
</dbReference>
<dbReference type="SUPFAM" id="SSF53649">
    <property type="entry name" value="Alkaline phosphatase-like"/>
    <property type="match status" value="1"/>
</dbReference>
<dbReference type="Proteomes" id="UP000233535">
    <property type="component" value="Unassembled WGS sequence"/>
</dbReference>
<evidence type="ECO:0000256" key="5">
    <source>
        <dbReference type="SAM" id="SignalP"/>
    </source>
</evidence>
<organism evidence="7 8">
    <name type="scientific">Labilibaculum filiforme</name>
    <dbReference type="NCBI Taxonomy" id="1940526"/>
    <lineage>
        <taxon>Bacteria</taxon>
        <taxon>Pseudomonadati</taxon>
        <taxon>Bacteroidota</taxon>
        <taxon>Bacteroidia</taxon>
        <taxon>Marinilabiliales</taxon>
        <taxon>Marinifilaceae</taxon>
        <taxon>Labilibaculum</taxon>
    </lineage>
</organism>
<evidence type="ECO:0000256" key="3">
    <source>
        <dbReference type="ARBA" id="ARBA00022801"/>
    </source>
</evidence>
<sequence>MRYKILFIVMLLFQQFAFAQKKPNIILLFSDDAGYADFGFQGSKEMITPNLDKLATEGVRFTQGYVSASVCGPSRAGLMTGRYQQRFGFEENNVPQYMSSNSALDGENMGLPLDQVTIGDHLKALGYTTAVFGKWHLGGADCYHPLKRGFDEFYGFRGGARSYYEYPNVDNVVRENRLERNFEGYAEPERYLTDRLGEEAVDFIERNQNKPFFAFVSFNAVHTPMEAEENDMAKFPQLSGKRQQVAGMTLALDRACGLILDKLKELGLDENTIVVYTNDNGGPTDKNASINLPLAGTKSNHLEGGVRVPYIMRWPGKIKENTQYSNPVSTMDLLPTFVAAAGGNANELEQVDGVDLLPFIQNVNTGKPHKALFWKKDCRASVRMGDWKLLRFPDRPAELYNIIKDESEQNDLAAKYPDKVNEMYKMIFEWESTLERPRWLLDRKFENVDIDRMDKYRKVK</sequence>
<evidence type="ECO:0000259" key="6">
    <source>
        <dbReference type="Pfam" id="PF00884"/>
    </source>
</evidence>
<dbReference type="PROSITE" id="PS00523">
    <property type="entry name" value="SULFATASE_1"/>
    <property type="match status" value="1"/>
</dbReference>
<dbReference type="InterPro" id="IPR000917">
    <property type="entry name" value="Sulfatase_N"/>
</dbReference>
<dbReference type="OrthoDB" id="9765065at2"/>
<keyword evidence="8" id="KW-1185">Reference proteome</keyword>
<dbReference type="RefSeq" id="WP_101262994.1">
    <property type="nucleotide sequence ID" value="NZ_MVDD01000018.1"/>
</dbReference>
<keyword evidence="2" id="KW-0479">Metal-binding</keyword>
<dbReference type="PANTHER" id="PTHR42693:SF53">
    <property type="entry name" value="ENDO-4-O-SULFATASE"/>
    <property type="match status" value="1"/>
</dbReference>
<evidence type="ECO:0000256" key="1">
    <source>
        <dbReference type="ARBA" id="ARBA00008779"/>
    </source>
</evidence>
<dbReference type="GO" id="GO:0004065">
    <property type="term" value="F:arylsulfatase activity"/>
    <property type="evidence" value="ECO:0007669"/>
    <property type="project" value="TreeGrafter"/>
</dbReference>
<dbReference type="InterPro" id="IPR050738">
    <property type="entry name" value="Sulfatase"/>
</dbReference>
<evidence type="ECO:0000256" key="2">
    <source>
        <dbReference type="ARBA" id="ARBA00022723"/>
    </source>
</evidence>
<protein>
    <submittedName>
        <fullName evidence="7">Sulfatase</fullName>
    </submittedName>
</protein>
<keyword evidence="4" id="KW-0106">Calcium</keyword>
<dbReference type="InterPro" id="IPR017850">
    <property type="entry name" value="Alkaline_phosphatase_core_sf"/>
</dbReference>
<feature type="signal peptide" evidence="5">
    <location>
        <begin position="1"/>
        <end position="19"/>
    </location>
</feature>
<evidence type="ECO:0000313" key="7">
    <source>
        <dbReference type="EMBL" id="PKQ61030.1"/>
    </source>
</evidence>
<dbReference type="AlphaFoldDB" id="A0A2N3HSJ5"/>
<comment type="caution">
    <text evidence="7">The sequence shown here is derived from an EMBL/GenBank/DDBJ whole genome shotgun (WGS) entry which is preliminary data.</text>
</comment>
<keyword evidence="5" id="KW-0732">Signal</keyword>
<evidence type="ECO:0000313" key="8">
    <source>
        <dbReference type="Proteomes" id="UP000233535"/>
    </source>
</evidence>
<dbReference type="EMBL" id="MVDD01000018">
    <property type="protein sequence ID" value="PKQ61030.1"/>
    <property type="molecule type" value="Genomic_DNA"/>
</dbReference>
<feature type="domain" description="Sulfatase N-terminal" evidence="6">
    <location>
        <begin position="23"/>
        <end position="342"/>
    </location>
</feature>
<gene>
    <name evidence="7" type="ORF">BZG02_17190</name>
</gene>
<dbReference type="InterPro" id="IPR024607">
    <property type="entry name" value="Sulfatase_CS"/>
</dbReference>
<comment type="similarity">
    <text evidence="1">Belongs to the sulfatase family.</text>
</comment>
<evidence type="ECO:0000256" key="4">
    <source>
        <dbReference type="ARBA" id="ARBA00022837"/>
    </source>
</evidence>